<evidence type="ECO:0000313" key="1">
    <source>
        <dbReference type="EMBL" id="PTW50654.1"/>
    </source>
</evidence>
<organism evidence="1 2">
    <name type="scientific">Rhodovulum kholense</name>
    <dbReference type="NCBI Taxonomy" id="453584"/>
    <lineage>
        <taxon>Bacteria</taxon>
        <taxon>Pseudomonadati</taxon>
        <taxon>Pseudomonadota</taxon>
        <taxon>Alphaproteobacteria</taxon>
        <taxon>Rhodobacterales</taxon>
        <taxon>Paracoccaceae</taxon>
        <taxon>Rhodovulum</taxon>
    </lineage>
</organism>
<comment type="caution">
    <text evidence="1">The sequence shown here is derived from an EMBL/GenBank/DDBJ whole genome shotgun (WGS) entry which is preliminary data.</text>
</comment>
<dbReference type="InterPro" id="IPR007833">
    <property type="entry name" value="Capsule_polysaccharide_synth"/>
</dbReference>
<dbReference type="GO" id="GO:0015774">
    <property type="term" value="P:polysaccharide transport"/>
    <property type="evidence" value="ECO:0007669"/>
    <property type="project" value="InterPro"/>
</dbReference>
<dbReference type="AlphaFoldDB" id="A0A8E2VKT2"/>
<reference evidence="1 2" key="1">
    <citation type="submission" date="2018-04" db="EMBL/GenBank/DDBJ databases">
        <title>Genomic Encyclopedia of Archaeal and Bacterial Type Strains, Phase II (KMG-II): from individual species to whole genera.</title>
        <authorList>
            <person name="Goeker M."/>
        </authorList>
    </citation>
    <scope>NUCLEOTIDE SEQUENCE [LARGE SCALE GENOMIC DNA]</scope>
    <source>
        <strain evidence="1 2">DSM 19783</strain>
    </source>
</reference>
<dbReference type="GO" id="GO:0000271">
    <property type="term" value="P:polysaccharide biosynthetic process"/>
    <property type="evidence" value="ECO:0007669"/>
    <property type="project" value="InterPro"/>
</dbReference>
<name>A0A8E2VKT2_9RHOB</name>
<sequence>MACARLGAEVLRVGLAPGDRLYWGAGCGRYIAYRGPAERFGEVLADLILREDPTDLVMLGDGRKYHVNAVSAAKVAGGITPWVIEQGYLRPGLISVEPWGTGGRSAIPARFAATEGSRPDLPMPDPAPGSFLRYAGFDVAYHLANVLLGPVFYPRYRHYALDSPWAEWRGWILKALRARARARQTDAALARIAAHAGPVFLVPLQLDTDFQIRDHGTGRPQEQDLAAIMASFAAHAPSDALLAIKEHPLDNGLRRWDRRAERLARAAGIGDRVAVFTGGRVEALYPALAGIVTINSTVGLSALLEGVPVKVLGRAVYDLPGLTARVGLDAFWTAPERPDPAEADRFRRFLRHDYHVPGAFDGPDARRGAEALARFIAGERPQ</sequence>
<dbReference type="Pfam" id="PF05159">
    <property type="entry name" value="Capsule_synth"/>
    <property type="match status" value="1"/>
</dbReference>
<accession>A0A8E2VKT2</accession>
<protein>
    <submittedName>
        <fullName evidence="1">Capsular polysaccharide export protein</fullName>
    </submittedName>
</protein>
<gene>
    <name evidence="1" type="ORF">C8N38_104290</name>
</gene>
<proteinExistence type="predicted"/>
<dbReference type="EMBL" id="QAYC01000004">
    <property type="protein sequence ID" value="PTW50654.1"/>
    <property type="molecule type" value="Genomic_DNA"/>
</dbReference>
<dbReference type="Proteomes" id="UP000244037">
    <property type="component" value="Unassembled WGS sequence"/>
</dbReference>
<keyword evidence="2" id="KW-1185">Reference proteome</keyword>
<evidence type="ECO:0000313" key="2">
    <source>
        <dbReference type="Proteomes" id="UP000244037"/>
    </source>
</evidence>